<dbReference type="OrthoDB" id="271647at2759"/>
<comment type="caution">
    <text evidence="4">The sequence shown here is derived from an EMBL/GenBank/DDBJ whole genome shotgun (WGS) entry which is preliminary data.</text>
</comment>
<dbReference type="AlphaFoldDB" id="A0A0N1PEY9"/>
<name>A0A0N1PEY9_LEPSE</name>
<dbReference type="SUPFAM" id="SSF48452">
    <property type="entry name" value="TPR-like"/>
    <property type="match status" value="1"/>
</dbReference>
<dbReference type="InterPro" id="IPR050498">
    <property type="entry name" value="Ycf3"/>
</dbReference>
<feature type="region of interest" description="Disordered" evidence="3">
    <location>
        <begin position="1"/>
        <end position="65"/>
    </location>
</feature>
<keyword evidence="2" id="KW-0802">TPR repeat</keyword>
<evidence type="ECO:0000256" key="1">
    <source>
        <dbReference type="ARBA" id="ARBA00022737"/>
    </source>
</evidence>
<dbReference type="InterPro" id="IPR011990">
    <property type="entry name" value="TPR-like_helical_dom_sf"/>
</dbReference>
<dbReference type="OMA" id="LAHSGKC"/>
<reference evidence="4 5" key="1">
    <citation type="journal article" date="2015" name="PLoS Pathog.">
        <title>Leptomonas seymouri: Adaptations to the Dixenous Life Cycle Analyzed by Genome Sequencing, Transcriptome Profiling and Co-infection with Leishmania donovani.</title>
        <authorList>
            <person name="Kraeva N."/>
            <person name="Butenko A."/>
            <person name="Hlavacova J."/>
            <person name="Kostygov A."/>
            <person name="Myskova J."/>
            <person name="Grybchuk D."/>
            <person name="Lestinova T."/>
            <person name="Votypka J."/>
            <person name="Volf P."/>
            <person name="Opperdoes F."/>
            <person name="Flegontov P."/>
            <person name="Lukes J."/>
            <person name="Yurchenko V."/>
        </authorList>
    </citation>
    <scope>NUCLEOTIDE SEQUENCE [LARGE SCALE GENOMIC DNA]</scope>
    <source>
        <strain evidence="4 5">ATCC 30220</strain>
    </source>
</reference>
<evidence type="ECO:0000256" key="3">
    <source>
        <dbReference type="SAM" id="MobiDB-lite"/>
    </source>
</evidence>
<feature type="compositionally biased region" description="Low complexity" evidence="3">
    <location>
        <begin position="33"/>
        <end position="63"/>
    </location>
</feature>
<dbReference type="PANTHER" id="PTHR44858:SF1">
    <property type="entry name" value="UDP-N-ACETYLGLUCOSAMINE--PEPTIDE N-ACETYLGLUCOSAMINYLTRANSFERASE SPINDLY-RELATED"/>
    <property type="match status" value="1"/>
</dbReference>
<sequence length="781" mass="85413">MESLPRIAYSPSPPSQSAKGKPRVTRSPANGEQRAAQLSLSAARSAPTSATGAAGAAAIVTSSNRSRREARRLVEEYWQSVWQSNHEPPLYHTYSDRYGGTRGVPYASRRADAAGRAATDVAADAANVPGCLAKADEAFGEGRLSDARAQLEHVLTLLQNSAESHGMLTVMALTQLRGETEADKQRSFWLAETLRRLGTMEMICGHYAEARELLNGSIAADPLCLDTYLLRASCSEALRCFADAYDDYTKYMKMTEPSMEVLAHSGKCAAEAGLIEVAREQLSRLLRLSEETLLSAATNARPSGSNHDNNDEIPLPLLSSSMPPLSSASWAAGTLTMTMNGTSPSNLELLCRACEFYVAHAHFYLGYVADMCCTATAAASATRAEINDLRREATSHYTAVLHNLDYVQTYEASAAKAMQANDFPLARHLLRYLQRMDPHKANYFLDTAKACREEGDVKGELCALSAAVDRDQTAAERRSTLLARGAVYADELHDWSRAIRDYTLLLSIPTPVMPGATKGLAAGDVDWSTPLALVRRAFAYRQRQADSSRSDLLRREDEEAALVDYAAFLRALVDVCTDAGISSQEYAESVHTVPLLCQPSEVISALLVLANGAFHGNQYASTVEYFSRAIALGWNPESSQSVLPPTERLADQLYLSLAHHVMSLYPLGEDMFRVSYEAREATTMAMSSASSAPGEARRSTKANGPSTNRVSGGEGERNGFAHPPLLYVVVDQRYQRLRALEPTFFSAIEGTFLDLWEPYHSEVERLREETLSSRAGRRGKR</sequence>
<dbReference type="Proteomes" id="UP000038009">
    <property type="component" value="Unassembled WGS sequence"/>
</dbReference>
<evidence type="ECO:0000313" key="4">
    <source>
        <dbReference type="EMBL" id="KPI89591.1"/>
    </source>
</evidence>
<organism evidence="4 5">
    <name type="scientific">Leptomonas seymouri</name>
    <dbReference type="NCBI Taxonomy" id="5684"/>
    <lineage>
        <taxon>Eukaryota</taxon>
        <taxon>Discoba</taxon>
        <taxon>Euglenozoa</taxon>
        <taxon>Kinetoplastea</taxon>
        <taxon>Metakinetoplastina</taxon>
        <taxon>Trypanosomatida</taxon>
        <taxon>Trypanosomatidae</taxon>
        <taxon>Leishmaniinae</taxon>
        <taxon>Leptomonas</taxon>
    </lineage>
</organism>
<feature type="region of interest" description="Disordered" evidence="3">
    <location>
        <begin position="685"/>
        <end position="717"/>
    </location>
</feature>
<accession>A0A0N1PEY9</accession>
<evidence type="ECO:0000313" key="5">
    <source>
        <dbReference type="Proteomes" id="UP000038009"/>
    </source>
</evidence>
<dbReference type="EMBL" id="LJSK01000020">
    <property type="protein sequence ID" value="KPI89591.1"/>
    <property type="molecule type" value="Genomic_DNA"/>
</dbReference>
<gene>
    <name evidence="4" type="ORF">ABL78_1256</name>
</gene>
<feature type="compositionally biased region" description="Polar residues" evidence="3">
    <location>
        <begin position="701"/>
        <end position="710"/>
    </location>
</feature>
<keyword evidence="1" id="KW-0677">Repeat</keyword>
<dbReference type="VEuPathDB" id="TriTrypDB:Lsey_0020_0050"/>
<dbReference type="Gene3D" id="1.25.40.10">
    <property type="entry name" value="Tetratricopeptide repeat domain"/>
    <property type="match status" value="2"/>
</dbReference>
<proteinExistence type="predicted"/>
<protein>
    <submittedName>
        <fullName evidence="4">Uncharacterized protein</fullName>
    </submittedName>
</protein>
<keyword evidence="5" id="KW-1185">Reference proteome</keyword>
<evidence type="ECO:0000256" key="2">
    <source>
        <dbReference type="ARBA" id="ARBA00022803"/>
    </source>
</evidence>
<dbReference type="PANTHER" id="PTHR44858">
    <property type="entry name" value="TETRATRICOPEPTIDE REPEAT PROTEIN 6"/>
    <property type="match status" value="1"/>
</dbReference>